<evidence type="ECO:0000256" key="1">
    <source>
        <dbReference type="ARBA" id="ARBA00022553"/>
    </source>
</evidence>
<dbReference type="PANTHER" id="PTHR48111:SF22">
    <property type="entry name" value="REGULATOR OF RPOS"/>
    <property type="match status" value="1"/>
</dbReference>
<keyword evidence="4 7" id="KW-0238">DNA-binding</keyword>
<dbReference type="InterPro" id="IPR016032">
    <property type="entry name" value="Sig_transdc_resp-reg_C-effctor"/>
</dbReference>
<evidence type="ECO:0000313" key="10">
    <source>
        <dbReference type="EMBL" id="MCA9302103.1"/>
    </source>
</evidence>
<name>A0A955IVX1_UNCKA</name>
<comment type="caution">
    <text evidence="10">The sequence shown here is derived from an EMBL/GenBank/DDBJ whole genome shotgun (WGS) entry which is preliminary data.</text>
</comment>
<dbReference type="GO" id="GO:0006355">
    <property type="term" value="P:regulation of DNA-templated transcription"/>
    <property type="evidence" value="ECO:0007669"/>
    <property type="project" value="InterPro"/>
</dbReference>
<dbReference type="InterPro" id="IPR011006">
    <property type="entry name" value="CheY-like_superfamily"/>
</dbReference>
<dbReference type="Gene3D" id="6.10.250.690">
    <property type="match status" value="1"/>
</dbReference>
<dbReference type="Gene3D" id="3.40.50.2300">
    <property type="match status" value="1"/>
</dbReference>
<dbReference type="InterPro" id="IPR036388">
    <property type="entry name" value="WH-like_DNA-bd_sf"/>
</dbReference>
<evidence type="ECO:0000313" key="11">
    <source>
        <dbReference type="Proteomes" id="UP000714817"/>
    </source>
</evidence>
<evidence type="ECO:0000256" key="7">
    <source>
        <dbReference type="PROSITE-ProRule" id="PRU01091"/>
    </source>
</evidence>
<dbReference type="EMBL" id="JAGQNY010000006">
    <property type="protein sequence ID" value="MCA9302103.1"/>
    <property type="molecule type" value="Genomic_DNA"/>
</dbReference>
<keyword evidence="2" id="KW-0902">Two-component regulatory system</keyword>
<feature type="modified residue" description="4-aspartylphosphate" evidence="6">
    <location>
        <position position="51"/>
    </location>
</feature>
<dbReference type="InterPro" id="IPR001867">
    <property type="entry name" value="OmpR/PhoB-type_DNA-bd"/>
</dbReference>
<dbReference type="InterPro" id="IPR039420">
    <property type="entry name" value="WalR-like"/>
</dbReference>
<organism evidence="10 11">
    <name type="scientific">candidate division WWE3 bacterium</name>
    <dbReference type="NCBI Taxonomy" id="2053526"/>
    <lineage>
        <taxon>Bacteria</taxon>
        <taxon>Katanobacteria</taxon>
    </lineage>
</organism>
<dbReference type="AlphaFoldDB" id="A0A955IVX1"/>
<dbReference type="SMART" id="SM00862">
    <property type="entry name" value="Trans_reg_C"/>
    <property type="match status" value="1"/>
</dbReference>
<evidence type="ECO:0000259" key="9">
    <source>
        <dbReference type="PROSITE" id="PS51755"/>
    </source>
</evidence>
<evidence type="ECO:0000256" key="5">
    <source>
        <dbReference type="ARBA" id="ARBA00023163"/>
    </source>
</evidence>
<dbReference type="Proteomes" id="UP000714817">
    <property type="component" value="Unassembled WGS sequence"/>
</dbReference>
<sequence>MKILVIEDDIKIANSLKKGLEMEMFAVDVCYDGECGLDMALTEDYNIIVLDLMLPKVSGLDICTKIRKNNISVPILMLTAMSEIDDKVSGFEMGADDYLTKPFAFDELVARIKALLRRPKNIAPQIFEVGSLKLDVQQKTISFNRKLLELSKKEFMLLEMLIKNKGKVLSKDKLIQNVWDFESDVMPNTVEVFIASLRSKLGKAGCNYIKTVRGFGYKLEPQ</sequence>
<dbReference type="GO" id="GO:0032993">
    <property type="term" value="C:protein-DNA complex"/>
    <property type="evidence" value="ECO:0007669"/>
    <property type="project" value="TreeGrafter"/>
</dbReference>
<dbReference type="FunFam" id="3.40.50.2300:FF:000001">
    <property type="entry name" value="DNA-binding response regulator PhoB"/>
    <property type="match status" value="1"/>
</dbReference>
<keyword evidence="3" id="KW-0805">Transcription regulation</keyword>
<feature type="DNA-binding region" description="OmpR/PhoB-type" evidence="7">
    <location>
        <begin position="124"/>
        <end position="221"/>
    </location>
</feature>
<dbReference type="InterPro" id="IPR001789">
    <property type="entry name" value="Sig_transdc_resp-reg_receiver"/>
</dbReference>
<reference evidence="10" key="2">
    <citation type="journal article" date="2021" name="Microbiome">
        <title>Successional dynamics and alternative stable states in a saline activated sludge microbial community over 9 years.</title>
        <authorList>
            <person name="Wang Y."/>
            <person name="Ye J."/>
            <person name="Ju F."/>
            <person name="Liu L."/>
            <person name="Boyd J.A."/>
            <person name="Deng Y."/>
            <person name="Parks D.H."/>
            <person name="Jiang X."/>
            <person name="Yin X."/>
            <person name="Woodcroft B.J."/>
            <person name="Tyson G.W."/>
            <person name="Hugenholtz P."/>
            <person name="Polz M.F."/>
            <person name="Zhang T."/>
        </authorList>
    </citation>
    <scope>NUCLEOTIDE SEQUENCE</scope>
    <source>
        <strain evidence="10">HKST-UBA80</strain>
    </source>
</reference>
<dbReference type="Pfam" id="PF00486">
    <property type="entry name" value="Trans_reg_C"/>
    <property type="match status" value="1"/>
</dbReference>
<evidence type="ECO:0000259" key="8">
    <source>
        <dbReference type="PROSITE" id="PS50110"/>
    </source>
</evidence>
<evidence type="ECO:0000256" key="4">
    <source>
        <dbReference type="ARBA" id="ARBA00023125"/>
    </source>
</evidence>
<proteinExistence type="predicted"/>
<dbReference type="Pfam" id="PF00072">
    <property type="entry name" value="Response_reg"/>
    <property type="match status" value="1"/>
</dbReference>
<dbReference type="PROSITE" id="PS50110">
    <property type="entry name" value="RESPONSE_REGULATORY"/>
    <property type="match status" value="1"/>
</dbReference>
<dbReference type="Gene3D" id="1.10.10.10">
    <property type="entry name" value="Winged helix-like DNA-binding domain superfamily/Winged helix DNA-binding domain"/>
    <property type="match status" value="1"/>
</dbReference>
<dbReference type="PANTHER" id="PTHR48111">
    <property type="entry name" value="REGULATOR OF RPOS"/>
    <property type="match status" value="1"/>
</dbReference>
<evidence type="ECO:0000256" key="2">
    <source>
        <dbReference type="ARBA" id="ARBA00023012"/>
    </source>
</evidence>
<dbReference type="GO" id="GO:0000976">
    <property type="term" value="F:transcription cis-regulatory region binding"/>
    <property type="evidence" value="ECO:0007669"/>
    <property type="project" value="TreeGrafter"/>
</dbReference>
<gene>
    <name evidence="10" type="ORF">KDA10_01895</name>
</gene>
<keyword evidence="1 6" id="KW-0597">Phosphoprotein</keyword>
<evidence type="ECO:0000256" key="3">
    <source>
        <dbReference type="ARBA" id="ARBA00023015"/>
    </source>
</evidence>
<dbReference type="PROSITE" id="PS51755">
    <property type="entry name" value="OMPR_PHOB"/>
    <property type="match status" value="1"/>
</dbReference>
<reference evidence="10" key="1">
    <citation type="submission" date="2020-04" db="EMBL/GenBank/DDBJ databases">
        <authorList>
            <person name="Zhang T."/>
        </authorList>
    </citation>
    <scope>NUCLEOTIDE SEQUENCE</scope>
    <source>
        <strain evidence="10">HKST-UBA80</strain>
    </source>
</reference>
<dbReference type="GO" id="GO:0000156">
    <property type="term" value="F:phosphorelay response regulator activity"/>
    <property type="evidence" value="ECO:0007669"/>
    <property type="project" value="TreeGrafter"/>
</dbReference>
<dbReference type="GO" id="GO:0005829">
    <property type="term" value="C:cytosol"/>
    <property type="evidence" value="ECO:0007669"/>
    <property type="project" value="TreeGrafter"/>
</dbReference>
<feature type="domain" description="Response regulatory" evidence="8">
    <location>
        <begin position="2"/>
        <end position="116"/>
    </location>
</feature>
<protein>
    <submittedName>
        <fullName evidence="10">Response regulator transcription factor</fullName>
    </submittedName>
</protein>
<evidence type="ECO:0000256" key="6">
    <source>
        <dbReference type="PROSITE-ProRule" id="PRU00169"/>
    </source>
</evidence>
<keyword evidence="5" id="KW-0804">Transcription</keyword>
<feature type="domain" description="OmpR/PhoB-type" evidence="9">
    <location>
        <begin position="124"/>
        <end position="221"/>
    </location>
</feature>
<dbReference type="SUPFAM" id="SSF52172">
    <property type="entry name" value="CheY-like"/>
    <property type="match status" value="1"/>
</dbReference>
<dbReference type="SUPFAM" id="SSF46894">
    <property type="entry name" value="C-terminal effector domain of the bipartite response regulators"/>
    <property type="match status" value="1"/>
</dbReference>
<dbReference type="SMART" id="SM00448">
    <property type="entry name" value="REC"/>
    <property type="match status" value="1"/>
</dbReference>
<accession>A0A955IVX1</accession>
<dbReference type="CDD" id="cd00383">
    <property type="entry name" value="trans_reg_C"/>
    <property type="match status" value="1"/>
</dbReference>